<dbReference type="Proteomes" id="UP000230233">
    <property type="component" value="Chromosome X"/>
</dbReference>
<dbReference type="EMBL" id="PDUG01000006">
    <property type="protein sequence ID" value="PIC19348.1"/>
    <property type="molecule type" value="Genomic_DNA"/>
</dbReference>
<proteinExistence type="predicted"/>
<accession>A0A2G5SWJ9</accession>
<gene>
    <name evidence="1" type="primary">Cnig_chr_X.g24931</name>
    <name evidence="1" type="ORF">B9Z55_024931</name>
</gene>
<reference evidence="2" key="1">
    <citation type="submission" date="2017-10" db="EMBL/GenBank/DDBJ databases">
        <title>Rapid genome shrinkage in a self-fertile nematode reveals novel sperm competition proteins.</title>
        <authorList>
            <person name="Yin D."/>
            <person name="Schwarz E.M."/>
            <person name="Thomas C.G."/>
            <person name="Felde R.L."/>
            <person name="Korf I.F."/>
            <person name="Cutter A.D."/>
            <person name="Schartner C.M."/>
            <person name="Ralston E.J."/>
            <person name="Meyer B.J."/>
            <person name="Haag E.S."/>
        </authorList>
    </citation>
    <scope>NUCLEOTIDE SEQUENCE [LARGE SCALE GENOMIC DNA]</scope>
    <source>
        <strain evidence="2">JU1422</strain>
    </source>
</reference>
<protein>
    <submittedName>
        <fullName evidence="1">Uncharacterized protein</fullName>
    </submittedName>
</protein>
<organism evidence="1 2">
    <name type="scientific">Caenorhabditis nigoni</name>
    <dbReference type="NCBI Taxonomy" id="1611254"/>
    <lineage>
        <taxon>Eukaryota</taxon>
        <taxon>Metazoa</taxon>
        <taxon>Ecdysozoa</taxon>
        <taxon>Nematoda</taxon>
        <taxon>Chromadorea</taxon>
        <taxon>Rhabditida</taxon>
        <taxon>Rhabditina</taxon>
        <taxon>Rhabditomorpha</taxon>
        <taxon>Rhabditoidea</taxon>
        <taxon>Rhabditidae</taxon>
        <taxon>Peloderinae</taxon>
        <taxon>Caenorhabditis</taxon>
    </lineage>
</organism>
<keyword evidence="2" id="KW-1185">Reference proteome</keyword>
<sequence length="87" mass="9936">MISDLVNFQQIYLSSCRKYHKRLSETSSSKRNAHNPRDDILAYLNNPDRCPKYIEKEPTVTTSQPAFTPRRVSIPTAVIIITVISSI</sequence>
<dbReference type="AlphaFoldDB" id="A0A2G5SWJ9"/>
<name>A0A2G5SWJ9_9PELO</name>
<comment type="caution">
    <text evidence="1">The sequence shown here is derived from an EMBL/GenBank/DDBJ whole genome shotgun (WGS) entry which is preliminary data.</text>
</comment>
<evidence type="ECO:0000313" key="2">
    <source>
        <dbReference type="Proteomes" id="UP000230233"/>
    </source>
</evidence>
<dbReference type="OrthoDB" id="10450269at2759"/>
<evidence type="ECO:0000313" key="1">
    <source>
        <dbReference type="EMBL" id="PIC19348.1"/>
    </source>
</evidence>